<evidence type="ECO:0008006" key="3">
    <source>
        <dbReference type="Google" id="ProtNLM"/>
    </source>
</evidence>
<evidence type="ECO:0000313" key="1">
    <source>
        <dbReference type="EMBL" id="SNX70399.1"/>
    </source>
</evidence>
<proteinExistence type="predicted"/>
<dbReference type="AlphaFoldDB" id="A0A285CS36"/>
<accession>A0A285CS36</accession>
<reference evidence="1 2" key="1">
    <citation type="submission" date="2017-08" db="EMBL/GenBank/DDBJ databases">
        <authorList>
            <person name="de Groot N.N."/>
        </authorList>
    </citation>
    <scope>NUCLEOTIDE SEQUENCE [LARGE SCALE GENOMIC DNA]</scope>
    <source>
        <strain evidence="1 2">JC228</strain>
    </source>
</reference>
<protein>
    <recommendedName>
        <fullName evidence="3">Gas vesicle protein</fullName>
    </recommendedName>
</protein>
<sequence length="123" mass="13846">MGNNKFWKGVCWGALIGGAVSLLDKQTRKEMADSGKKIGKAIKNPKLTAQKVKNMVRDYQEAYENIRDDVTYISDKLYELKDVPTKVTDIISESKKVVEGKGNSIEQSNIQLKPDIHDNRTDC</sequence>
<gene>
    <name evidence="1" type="ORF">SAMN05877753_10499</name>
</gene>
<keyword evidence="2" id="KW-1185">Reference proteome</keyword>
<organism evidence="1 2">
    <name type="scientific">Bacillus oleivorans</name>
    <dbReference type="NCBI Taxonomy" id="1448271"/>
    <lineage>
        <taxon>Bacteria</taxon>
        <taxon>Bacillati</taxon>
        <taxon>Bacillota</taxon>
        <taxon>Bacilli</taxon>
        <taxon>Bacillales</taxon>
        <taxon>Bacillaceae</taxon>
        <taxon>Bacillus</taxon>
    </lineage>
</organism>
<dbReference type="EMBL" id="OAOP01000004">
    <property type="protein sequence ID" value="SNX70399.1"/>
    <property type="molecule type" value="Genomic_DNA"/>
</dbReference>
<name>A0A285CS36_9BACI</name>
<dbReference type="Proteomes" id="UP000219546">
    <property type="component" value="Unassembled WGS sequence"/>
</dbReference>
<dbReference type="RefSeq" id="WP_097158505.1">
    <property type="nucleotide sequence ID" value="NZ_JBEPMQ010000010.1"/>
</dbReference>
<evidence type="ECO:0000313" key="2">
    <source>
        <dbReference type="Proteomes" id="UP000219546"/>
    </source>
</evidence>
<dbReference type="OrthoDB" id="2353585at2"/>